<dbReference type="Gene3D" id="3.40.50.1110">
    <property type="entry name" value="SGNH hydrolase"/>
    <property type="match status" value="1"/>
</dbReference>
<evidence type="ECO:0000313" key="1">
    <source>
        <dbReference type="EMBL" id="CAJ0965397.1"/>
    </source>
</evidence>
<keyword evidence="2" id="KW-1185">Reference proteome</keyword>
<evidence type="ECO:0000313" key="2">
    <source>
        <dbReference type="Proteomes" id="UP001176940"/>
    </source>
</evidence>
<dbReference type="EMBL" id="CAUEEQ010067063">
    <property type="protein sequence ID" value="CAJ0965397.1"/>
    <property type="molecule type" value="Genomic_DNA"/>
</dbReference>
<organism evidence="1 2">
    <name type="scientific">Ranitomeya imitator</name>
    <name type="common">mimic poison frog</name>
    <dbReference type="NCBI Taxonomy" id="111125"/>
    <lineage>
        <taxon>Eukaryota</taxon>
        <taxon>Metazoa</taxon>
        <taxon>Chordata</taxon>
        <taxon>Craniata</taxon>
        <taxon>Vertebrata</taxon>
        <taxon>Euteleostomi</taxon>
        <taxon>Amphibia</taxon>
        <taxon>Batrachia</taxon>
        <taxon>Anura</taxon>
        <taxon>Neobatrachia</taxon>
        <taxon>Hyloidea</taxon>
        <taxon>Dendrobatidae</taxon>
        <taxon>Dendrobatinae</taxon>
        <taxon>Ranitomeya</taxon>
    </lineage>
</organism>
<name>A0ABN9MFH3_9NEOB</name>
<dbReference type="PANTHER" id="PTHR21301">
    <property type="entry name" value="REVERSE TRANSCRIPTASE"/>
    <property type="match status" value="1"/>
</dbReference>
<dbReference type="CDD" id="cd10442">
    <property type="entry name" value="GIY-YIG_PLEs"/>
    <property type="match status" value="1"/>
</dbReference>
<evidence type="ECO:0008006" key="3">
    <source>
        <dbReference type="Google" id="ProtNLM"/>
    </source>
</evidence>
<gene>
    <name evidence="1" type="ORF">RIMI_LOCUS20232570</name>
</gene>
<dbReference type="PANTHER" id="PTHR21301:SF12">
    <property type="match status" value="1"/>
</dbReference>
<dbReference type="SUPFAM" id="SSF52266">
    <property type="entry name" value="SGNH hydrolase"/>
    <property type="match status" value="1"/>
</dbReference>
<dbReference type="InterPro" id="IPR036514">
    <property type="entry name" value="SGNH_hydro_sf"/>
</dbReference>
<dbReference type="CDD" id="cd00229">
    <property type="entry name" value="SGNH_hydrolase"/>
    <property type="match status" value="1"/>
</dbReference>
<accession>A0ABN9MFH3</accession>
<dbReference type="Proteomes" id="UP001176940">
    <property type="component" value="Unassembled WGS sequence"/>
</dbReference>
<protein>
    <recommendedName>
        <fullName evidence="3">GIY-YIG domain-containing protein</fullName>
    </recommendedName>
</protein>
<reference evidence="1" key="1">
    <citation type="submission" date="2023-07" db="EMBL/GenBank/DDBJ databases">
        <authorList>
            <person name="Stuckert A."/>
        </authorList>
    </citation>
    <scope>NUCLEOTIDE SEQUENCE</scope>
</reference>
<comment type="caution">
    <text evidence="1">The sequence shown here is derived from an EMBL/GenBank/DDBJ whole genome shotgun (WGS) entry which is preliminary data.</text>
</comment>
<proteinExistence type="predicted"/>
<sequence>MDQDMEEEYGNVWRQRAYLQHNIVVTPSGSGQRLRPLGGALVRMWFGELGGGNLQDSSRPDPMLVWIMGHSYVVWAALRAAVRPDGRQLGLSRETVTLRWIGKRGMVWKEWLPEFHRFVRLDRVPEIVVIHLGGNDLAKRSCRELIKDIKFDILRFWVMFPKVLLVWSDIIPRKRWRGARSHEGVNRARIKINRAISRFMVRNGALAVRHVDLESGQGAYWRADGVHLNAVGHGTHVYLMSCPCGLMYVGETTMEVRQRISKHKSTIRTNLTDLPIPKHFSECRHSVNQLRFRVIDGVPTLRRGGDRNLILKQKELRWISVLGTLQPKGLNLDYNLQICTT</sequence>